<name>A0A392SWZ2_9FABA</name>
<organism evidence="1 2">
    <name type="scientific">Trifolium medium</name>
    <dbReference type="NCBI Taxonomy" id="97028"/>
    <lineage>
        <taxon>Eukaryota</taxon>
        <taxon>Viridiplantae</taxon>
        <taxon>Streptophyta</taxon>
        <taxon>Embryophyta</taxon>
        <taxon>Tracheophyta</taxon>
        <taxon>Spermatophyta</taxon>
        <taxon>Magnoliopsida</taxon>
        <taxon>eudicotyledons</taxon>
        <taxon>Gunneridae</taxon>
        <taxon>Pentapetalae</taxon>
        <taxon>rosids</taxon>
        <taxon>fabids</taxon>
        <taxon>Fabales</taxon>
        <taxon>Fabaceae</taxon>
        <taxon>Papilionoideae</taxon>
        <taxon>50 kb inversion clade</taxon>
        <taxon>NPAAA clade</taxon>
        <taxon>Hologalegina</taxon>
        <taxon>IRL clade</taxon>
        <taxon>Trifolieae</taxon>
        <taxon>Trifolium</taxon>
    </lineage>
</organism>
<evidence type="ECO:0000313" key="2">
    <source>
        <dbReference type="Proteomes" id="UP000265520"/>
    </source>
</evidence>
<proteinExistence type="predicted"/>
<protein>
    <submittedName>
        <fullName evidence="1">Uncharacterized protein</fullName>
    </submittedName>
</protein>
<dbReference type="Proteomes" id="UP000265520">
    <property type="component" value="Unassembled WGS sequence"/>
</dbReference>
<keyword evidence="2" id="KW-1185">Reference proteome</keyword>
<accession>A0A392SWZ2</accession>
<dbReference type="EMBL" id="LXQA010449325">
    <property type="protein sequence ID" value="MCI52575.1"/>
    <property type="molecule type" value="Genomic_DNA"/>
</dbReference>
<dbReference type="AlphaFoldDB" id="A0A392SWZ2"/>
<comment type="caution">
    <text evidence="1">The sequence shown here is derived from an EMBL/GenBank/DDBJ whole genome shotgun (WGS) entry which is preliminary data.</text>
</comment>
<feature type="non-terminal residue" evidence="1">
    <location>
        <position position="58"/>
    </location>
</feature>
<evidence type="ECO:0000313" key="1">
    <source>
        <dbReference type="EMBL" id="MCI52575.1"/>
    </source>
</evidence>
<sequence>MSLSVSFYSPIFLDPNKYDIEIHNQFVRTGRVELEHTWLTSLVRANHVEVESREGEAR</sequence>
<reference evidence="1 2" key="1">
    <citation type="journal article" date="2018" name="Front. Plant Sci.">
        <title>Red Clover (Trifolium pratense) and Zigzag Clover (T. medium) - A Picture of Genomic Similarities and Differences.</title>
        <authorList>
            <person name="Dluhosova J."/>
            <person name="Istvanek J."/>
            <person name="Nedelnik J."/>
            <person name="Repkova J."/>
        </authorList>
    </citation>
    <scope>NUCLEOTIDE SEQUENCE [LARGE SCALE GENOMIC DNA]</scope>
    <source>
        <strain evidence="2">cv. 10/8</strain>
        <tissue evidence="1">Leaf</tissue>
    </source>
</reference>